<dbReference type="PANTHER" id="PTHR43649:SF34">
    <property type="entry name" value="ABC TRANSPORTER PERIPLASMIC-BINDING PROTEIN YCJN-RELATED"/>
    <property type="match status" value="1"/>
</dbReference>
<evidence type="ECO:0000313" key="6">
    <source>
        <dbReference type="Proteomes" id="UP001614394"/>
    </source>
</evidence>
<gene>
    <name evidence="5" type="ORF">ACIGXA_20405</name>
</gene>
<keyword evidence="2" id="KW-0813">Transport</keyword>
<name>A0ABW8CAG5_9ACTN</name>
<dbReference type="PANTHER" id="PTHR43649">
    <property type="entry name" value="ARABINOSE-BINDING PROTEIN-RELATED"/>
    <property type="match status" value="1"/>
</dbReference>
<evidence type="ECO:0000256" key="4">
    <source>
        <dbReference type="SAM" id="SignalP"/>
    </source>
</evidence>
<dbReference type="Gene3D" id="3.40.190.10">
    <property type="entry name" value="Periplasmic binding protein-like II"/>
    <property type="match status" value="2"/>
</dbReference>
<keyword evidence="3 4" id="KW-0732">Signal</keyword>
<dbReference type="RefSeq" id="WP_399651095.1">
    <property type="nucleotide sequence ID" value="NZ_JBITYG010000006.1"/>
</dbReference>
<comment type="caution">
    <text evidence="5">The sequence shown here is derived from an EMBL/GenBank/DDBJ whole genome shotgun (WGS) entry which is preliminary data.</text>
</comment>
<dbReference type="InterPro" id="IPR006059">
    <property type="entry name" value="SBP"/>
</dbReference>
<dbReference type="CDD" id="cd14750">
    <property type="entry name" value="PBP2_TMBP"/>
    <property type="match status" value="1"/>
</dbReference>
<accession>A0ABW8CAG5</accession>
<evidence type="ECO:0000313" key="5">
    <source>
        <dbReference type="EMBL" id="MFI9102882.1"/>
    </source>
</evidence>
<protein>
    <submittedName>
        <fullName evidence="5">ABC transporter substrate-binding protein</fullName>
    </submittedName>
</protein>
<dbReference type="Pfam" id="PF01547">
    <property type="entry name" value="SBP_bac_1"/>
    <property type="match status" value="1"/>
</dbReference>
<dbReference type="SUPFAM" id="SSF53850">
    <property type="entry name" value="Periplasmic binding protein-like II"/>
    <property type="match status" value="1"/>
</dbReference>
<feature type="chain" id="PRO_5045813130" evidence="4">
    <location>
        <begin position="27"/>
        <end position="426"/>
    </location>
</feature>
<feature type="signal peptide" evidence="4">
    <location>
        <begin position="1"/>
        <end position="26"/>
    </location>
</feature>
<comment type="similarity">
    <text evidence="1">Belongs to the bacterial solute-binding protein 1 family.</text>
</comment>
<proteinExistence type="inferred from homology"/>
<dbReference type="InterPro" id="IPR050490">
    <property type="entry name" value="Bact_solute-bd_prot1"/>
</dbReference>
<dbReference type="EMBL" id="JBITYG010000006">
    <property type="protein sequence ID" value="MFI9102882.1"/>
    <property type="molecule type" value="Genomic_DNA"/>
</dbReference>
<organism evidence="5 6">
    <name type="scientific">Streptomyces fildesensis</name>
    <dbReference type="NCBI Taxonomy" id="375757"/>
    <lineage>
        <taxon>Bacteria</taxon>
        <taxon>Bacillati</taxon>
        <taxon>Actinomycetota</taxon>
        <taxon>Actinomycetes</taxon>
        <taxon>Kitasatosporales</taxon>
        <taxon>Streptomycetaceae</taxon>
        <taxon>Streptomyces</taxon>
    </lineage>
</organism>
<dbReference type="Proteomes" id="UP001614394">
    <property type="component" value="Unassembled WGS sequence"/>
</dbReference>
<evidence type="ECO:0000256" key="3">
    <source>
        <dbReference type="ARBA" id="ARBA00022729"/>
    </source>
</evidence>
<evidence type="ECO:0000256" key="1">
    <source>
        <dbReference type="ARBA" id="ARBA00008520"/>
    </source>
</evidence>
<evidence type="ECO:0000256" key="2">
    <source>
        <dbReference type="ARBA" id="ARBA00022448"/>
    </source>
</evidence>
<sequence length="426" mass="45844">MRWARIMGRGLLVGALVMAGYAGAGAGADAAPPGAAGGRGPLTLVTGRDLTGYLQPVLDGWNRTHPDEPVKLVELPEAADEVHAQMADSLRSGSSRFDVLNIDVAWTSEFAGNHWIAPVDGRGLPLDRLLPSVADTATFRGRLYAMPYVTNAGLLYYRKDILDREGLRPPRTWAELEKEASSLAAKYRIGGYAGQFLPYEGLTVNVAEAVQSAGGSILGGDGRQTTVNSPAALEGLRFLTRGVTDGWIPREALTFKEEESRQAFQDGKLLFLRNWPYVYNLASARDSAVAGKFGVVPLPGPDGPGSGVLGGSNLAVNAHSRHQRSAADLMAYLSSEGVQRQVLTDGGLPPVWASLYSDPALIRRYPYLPVLEESVRTARPRPKSARYEQVSLVVAAVTYDALALRQTPEQALARLQRELQDVVRGG</sequence>
<reference evidence="5 6" key="1">
    <citation type="submission" date="2024-10" db="EMBL/GenBank/DDBJ databases">
        <title>The Natural Products Discovery Center: Release of the First 8490 Sequenced Strains for Exploring Actinobacteria Biosynthetic Diversity.</title>
        <authorList>
            <person name="Kalkreuter E."/>
            <person name="Kautsar S.A."/>
            <person name="Yang D."/>
            <person name="Bader C.D."/>
            <person name="Teijaro C.N."/>
            <person name="Fluegel L."/>
            <person name="Davis C.M."/>
            <person name="Simpson J.R."/>
            <person name="Lauterbach L."/>
            <person name="Steele A.D."/>
            <person name="Gui C."/>
            <person name="Meng S."/>
            <person name="Li G."/>
            <person name="Viehrig K."/>
            <person name="Ye F."/>
            <person name="Su P."/>
            <person name="Kiefer A.F."/>
            <person name="Nichols A."/>
            <person name="Cepeda A.J."/>
            <person name="Yan W."/>
            <person name="Fan B."/>
            <person name="Jiang Y."/>
            <person name="Adhikari A."/>
            <person name="Zheng C.-J."/>
            <person name="Schuster L."/>
            <person name="Cowan T.M."/>
            <person name="Smanski M.J."/>
            <person name="Chevrette M.G."/>
            <person name="De Carvalho L.P.S."/>
            <person name="Shen B."/>
        </authorList>
    </citation>
    <scope>NUCLEOTIDE SEQUENCE [LARGE SCALE GENOMIC DNA]</scope>
    <source>
        <strain evidence="5 6">NPDC053399</strain>
    </source>
</reference>
<keyword evidence="6" id="KW-1185">Reference proteome</keyword>